<organism evidence="1">
    <name type="scientific">uncultured Caudovirales phage</name>
    <dbReference type="NCBI Taxonomy" id="2100421"/>
    <lineage>
        <taxon>Viruses</taxon>
        <taxon>Duplodnaviria</taxon>
        <taxon>Heunggongvirae</taxon>
        <taxon>Uroviricota</taxon>
        <taxon>Caudoviricetes</taxon>
        <taxon>Peduoviridae</taxon>
        <taxon>Maltschvirus</taxon>
        <taxon>Maltschvirus maltsch</taxon>
    </lineage>
</organism>
<gene>
    <name evidence="1" type="ORF">UFOVP20_15</name>
</gene>
<proteinExistence type="predicted"/>
<evidence type="ECO:0000313" key="1">
    <source>
        <dbReference type="EMBL" id="CAB4121845.1"/>
    </source>
</evidence>
<name>A0A6J5KK23_9CAUD</name>
<dbReference type="EMBL" id="LR796156">
    <property type="protein sequence ID" value="CAB4121845.1"/>
    <property type="molecule type" value="Genomic_DNA"/>
</dbReference>
<protein>
    <submittedName>
        <fullName evidence="1">Uncharacterized protein</fullName>
    </submittedName>
</protein>
<accession>A0A6J5KK23</accession>
<reference evidence="1" key="1">
    <citation type="submission" date="2020-04" db="EMBL/GenBank/DDBJ databases">
        <authorList>
            <person name="Chiriac C."/>
            <person name="Salcher M."/>
            <person name="Ghai R."/>
            <person name="Kavagutti S V."/>
        </authorList>
    </citation>
    <scope>NUCLEOTIDE SEQUENCE</scope>
</reference>
<sequence length="57" mass="6577">MDNKVKDDIFLNKQYKGWTMKSACHRPGALEVLEKPSRMANTLFYPNGDTKYDPPSK</sequence>